<dbReference type="SMART" id="SM00079">
    <property type="entry name" value="PBPe"/>
    <property type="match status" value="1"/>
</dbReference>
<dbReference type="SMART" id="SM00062">
    <property type="entry name" value="PBPb"/>
    <property type="match status" value="1"/>
</dbReference>
<name>A0ABS9QJQ9_9HYPH</name>
<dbReference type="InterPro" id="IPR001638">
    <property type="entry name" value="Solute-binding_3/MltF_N"/>
</dbReference>
<comment type="subcellular location">
    <subcellularLocation>
        <location evidence="1">Cell envelope</location>
    </subcellularLocation>
</comment>
<dbReference type="PROSITE" id="PS01039">
    <property type="entry name" value="SBP_BACTERIAL_3"/>
    <property type="match status" value="1"/>
</dbReference>
<dbReference type="RefSeq" id="WP_239369055.1">
    <property type="nucleotide sequence ID" value="NZ_JAKREW010000027.1"/>
</dbReference>
<evidence type="ECO:0000313" key="8">
    <source>
        <dbReference type="EMBL" id="MCG7507682.1"/>
    </source>
</evidence>
<organism evidence="8 9">
    <name type="scientific">Mesorhizobium retamae</name>
    <dbReference type="NCBI Taxonomy" id="2912854"/>
    <lineage>
        <taxon>Bacteria</taxon>
        <taxon>Pseudomonadati</taxon>
        <taxon>Pseudomonadota</taxon>
        <taxon>Alphaproteobacteria</taxon>
        <taxon>Hyphomicrobiales</taxon>
        <taxon>Phyllobacteriaceae</taxon>
        <taxon>Mesorhizobium</taxon>
    </lineage>
</organism>
<comment type="similarity">
    <text evidence="2 4">Belongs to the bacterial solute-binding protein 3 family.</text>
</comment>
<dbReference type="SUPFAM" id="SSF53850">
    <property type="entry name" value="Periplasmic binding protein-like II"/>
    <property type="match status" value="1"/>
</dbReference>
<dbReference type="PANTHER" id="PTHR35936:SF17">
    <property type="entry name" value="ARGININE-BINDING EXTRACELLULAR PROTEIN ARTP"/>
    <property type="match status" value="1"/>
</dbReference>
<comment type="caution">
    <text evidence="8">The sequence shown here is derived from an EMBL/GenBank/DDBJ whole genome shotgun (WGS) entry which is preliminary data.</text>
</comment>
<evidence type="ECO:0000256" key="1">
    <source>
        <dbReference type="ARBA" id="ARBA00004196"/>
    </source>
</evidence>
<sequence length="256" mass="27646">MKLSKWFATVAAVTLLVAGTSAAFAADKIKIGTEGAYPPFNTLTADGKLEGFDIDIANALCAQMKAECELVTQDWDGMIPALQAKKFDAIIASMSITPERKKQVAFTNKYYTTPLALVALKDSSLSGTDGEAVKGKTVGAQASTTQADYAQDVYAKAGADVKLYPTQEEAVTDLVNGRLDAVLSDKFVLVDWMKNGSAKDCCKMIGDVKGTETEAGIAIRQEDNELREKFNKAIDAIVADGTYKKIQAKYFDFDIY</sequence>
<keyword evidence="9" id="KW-1185">Reference proteome</keyword>
<feature type="chain" id="PRO_5045601646" evidence="5">
    <location>
        <begin position="26"/>
        <end position="256"/>
    </location>
</feature>
<proteinExistence type="inferred from homology"/>
<dbReference type="EMBL" id="JAKREW010000027">
    <property type="protein sequence ID" value="MCG7507682.1"/>
    <property type="molecule type" value="Genomic_DNA"/>
</dbReference>
<keyword evidence="3 5" id="KW-0732">Signal</keyword>
<dbReference type="InterPro" id="IPR018313">
    <property type="entry name" value="SBP_3_CS"/>
</dbReference>
<dbReference type="InterPro" id="IPR001320">
    <property type="entry name" value="Iontro_rcpt_C"/>
</dbReference>
<dbReference type="Proteomes" id="UP001201701">
    <property type="component" value="Unassembled WGS sequence"/>
</dbReference>
<evidence type="ECO:0000256" key="4">
    <source>
        <dbReference type="RuleBase" id="RU003744"/>
    </source>
</evidence>
<evidence type="ECO:0000256" key="3">
    <source>
        <dbReference type="ARBA" id="ARBA00022729"/>
    </source>
</evidence>
<feature type="signal peptide" evidence="5">
    <location>
        <begin position="1"/>
        <end position="25"/>
    </location>
</feature>
<evidence type="ECO:0000313" key="9">
    <source>
        <dbReference type="Proteomes" id="UP001201701"/>
    </source>
</evidence>
<accession>A0ABS9QJQ9</accession>
<dbReference type="CDD" id="cd13702">
    <property type="entry name" value="PBP2_mlr5654_like"/>
    <property type="match status" value="1"/>
</dbReference>
<feature type="domain" description="Solute-binding protein family 3/N-terminal" evidence="6">
    <location>
        <begin position="28"/>
        <end position="254"/>
    </location>
</feature>
<dbReference type="Gene3D" id="3.40.190.10">
    <property type="entry name" value="Periplasmic binding protein-like II"/>
    <property type="match status" value="2"/>
</dbReference>
<evidence type="ECO:0000256" key="5">
    <source>
        <dbReference type="SAM" id="SignalP"/>
    </source>
</evidence>
<evidence type="ECO:0000259" key="7">
    <source>
        <dbReference type="SMART" id="SM00079"/>
    </source>
</evidence>
<evidence type="ECO:0000259" key="6">
    <source>
        <dbReference type="SMART" id="SM00062"/>
    </source>
</evidence>
<dbReference type="PANTHER" id="PTHR35936">
    <property type="entry name" value="MEMBRANE-BOUND LYTIC MUREIN TRANSGLYCOSYLASE F"/>
    <property type="match status" value="1"/>
</dbReference>
<feature type="domain" description="Ionotropic glutamate receptor C-terminal" evidence="7">
    <location>
        <begin position="28"/>
        <end position="253"/>
    </location>
</feature>
<evidence type="ECO:0000256" key="2">
    <source>
        <dbReference type="ARBA" id="ARBA00010333"/>
    </source>
</evidence>
<protein>
    <submittedName>
        <fullName evidence="8">ABC transporter substrate-binding protein</fullName>
    </submittedName>
</protein>
<dbReference type="Pfam" id="PF00497">
    <property type="entry name" value="SBP_bac_3"/>
    <property type="match status" value="1"/>
</dbReference>
<gene>
    <name evidence="8" type="ORF">L4923_21835</name>
</gene>
<reference evidence="8 9" key="1">
    <citation type="submission" date="2022-02" db="EMBL/GenBank/DDBJ databases">
        <title>Draft genome sequence of Mezorhizobium retamae strain IRAMC:0171 isolated from Retama raetam nodules.</title>
        <authorList>
            <person name="Bengaied R."/>
            <person name="Sbissi I."/>
            <person name="Huber K."/>
            <person name="Ghodbane F."/>
            <person name="Nouioui I."/>
            <person name="Tarhouni M."/>
            <person name="Gtari M."/>
        </authorList>
    </citation>
    <scope>NUCLEOTIDE SEQUENCE [LARGE SCALE GENOMIC DNA]</scope>
    <source>
        <strain evidence="8 9">IRAMC:0171</strain>
    </source>
</reference>